<protein>
    <recommendedName>
        <fullName evidence="3">DUF2569 domain-containing protein</fullName>
    </recommendedName>
</protein>
<dbReference type="AlphaFoldDB" id="A0AAT9JY37"/>
<dbReference type="RefSeq" id="WP_208678761.1">
    <property type="nucleotide sequence ID" value="NZ_CP034671.2"/>
</dbReference>
<evidence type="ECO:0008006" key="3">
    <source>
        <dbReference type="Google" id="ProtNLM"/>
    </source>
</evidence>
<keyword evidence="1" id="KW-0812">Transmembrane</keyword>
<feature type="transmembrane region" description="Helical" evidence="1">
    <location>
        <begin position="7"/>
        <end position="27"/>
    </location>
</feature>
<evidence type="ECO:0000256" key="1">
    <source>
        <dbReference type="SAM" id="Phobius"/>
    </source>
</evidence>
<gene>
    <name evidence="2" type="ORF">EKO22_07465</name>
</gene>
<organism evidence="2">
    <name type="scientific">Synechococcus elongatus PCC 11802</name>
    <dbReference type="NCBI Taxonomy" id="2283154"/>
    <lineage>
        <taxon>Bacteria</taxon>
        <taxon>Bacillati</taxon>
        <taxon>Cyanobacteriota</taxon>
        <taxon>Cyanophyceae</taxon>
        <taxon>Synechococcales</taxon>
        <taxon>Synechococcaceae</taxon>
        <taxon>Synechococcus</taxon>
    </lineage>
</organism>
<sequence length="169" mass="19028">MKPKEFVALTASIIFGIAIVFLLQYPLLSDDLTLSSLTSEIDGIEFWKNVVLQPLLLSITIVSLLFIALWIGIATTKTFTRSRDAYAMRATWFILAIVLFIIYEVLLLVFGYTPLLSEGSLPLQLNWLIQPLLFLDLILLFWLPTALATPRALRYVPPLSMKIRSLIGG</sequence>
<feature type="transmembrane region" description="Helical" evidence="1">
    <location>
        <begin position="132"/>
        <end position="153"/>
    </location>
</feature>
<keyword evidence="1" id="KW-1133">Transmembrane helix</keyword>
<name>A0AAT9JY37_SYNEL</name>
<feature type="transmembrane region" description="Helical" evidence="1">
    <location>
        <begin position="86"/>
        <end position="112"/>
    </location>
</feature>
<proteinExistence type="predicted"/>
<evidence type="ECO:0000313" key="2">
    <source>
        <dbReference type="EMBL" id="QFZ93305.2"/>
    </source>
</evidence>
<feature type="transmembrane region" description="Helical" evidence="1">
    <location>
        <begin position="55"/>
        <end position="74"/>
    </location>
</feature>
<dbReference type="EMBL" id="CP034671">
    <property type="protein sequence ID" value="QFZ93305.2"/>
    <property type="molecule type" value="Genomic_DNA"/>
</dbReference>
<accession>A0AAT9JY37</accession>
<keyword evidence="1" id="KW-0472">Membrane</keyword>
<reference evidence="2" key="1">
    <citation type="submission" date="2024-01" db="EMBL/GenBank/DDBJ databases">
        <title>Synechococcus elongatus PCC 11802, a close yet different native of Synechococcus elongatus PCC 11801.</title>
        <authorList>
            <person name="Jaiswal D."/>
            <person name="Sengupta A."/>
            <person name="Sengupta S."/>
            <person name="Pakrasi H.B."/>
            <person name="Wangikar P."/>
        </authorList>
    </citation>
    <scope>NUCLEOTIDE SEQUENCE</scope>
    <source>
        <strain evidence="2">PCC 11802</strain>
    </source>
</reference>